<dbReference type="SUPFAM" id="SSF46785">
    <property type="entry name" value="Winged helix' DNA-binding domain"/>
    <property type="match status" value="1"/>
</dbReference>
<comment type="caution">
    <text evidence="6">The sequence shown here is derived from an EMBL/GenBank/DDBJ whole genome shotgun (WGS) entry which is preliminary data.</text>
</comment>
<dbReference type="SUPFAM" id="SSF53850">
    <property type="entry name" value="Periplasmic binding protein-like II"/>
    <property type="match status" value="1"/>
</dbReference>
<dbReference type="Gene3D" id="3.40.190.10">
    <property type="entry name" value="Periplasmic binding protein-like II"/>
    <property type="match status" value="2"/>
</dbReference>
<dbReference type="PANTHER" id="PTHR30118">
    <property type="entry name" value="HTH-TYPE TRANSCRIPTIONAL REGULATOR LEUO-RELATED"/>
    <property type="match status" value="1"/>
</dbReference>
<dbReference type="Gene3D" id="1.10.10.10">
    <property type="entry name" value="Winged helix-like DNA-binding domain superfamily/Winged helix DNA-binding domain"/>
    <property type="match status" value="1"/>
</dbReference>
<keyword evidence="2" id="KW-0805">Transcription regulation</keyword>
<dbReference type="InterPro" id="IPR036390">
    <property type="entry name" value="WH_DNA-bd_sf"/>
</dbReference>
<dbReference type="PANTHER" id="PTHR30118:SF15">
    <property type="entry name" value="TRANSCRIPTIONAL REGULATORY PROTEIN"/>
    <property type="match status" value="1"/>
</dbReference>
<gene>
    <name evidence="6" type="ORF">J2S57_005886</name>
</gene>
<evidence type="ECO:0000256" key="1">
    <source>
        <dbReference type="ARBA" id="ARBA00009437"/>
    </source>
</evidence>
<dbReference type="InterPro" id="IPR005119">
    <property type="entry name" value="LysR_subst-bd"/>
</dbReference>
<sequence>MDLNLLTALDALLSEGSVSAAAERSRVSVPSMSRTLARLRRVTGDELLVRSGRGMTLTPRALALRDGIGPVLQQARDLLTPAPELDLARLERTFTLRWHESLVTALGPALVARVREAAPGARLRFLAEPAADTDDVRHTRIDLLAGSSVPALPDLNSVLLGHDELVVVMRAGHPLAAKNLTLQRYARADHLSVSRRGRLRDPVDDVLEKHGVTRDVTVAVPGSAAALDLVATTDLLAVVPRRVTASSVIARGLVTRPAPVALPPVPLRLYWHRRHDDDQPHAWLRGLVVAVSAPRSERPEK</sequence>
<dbReference type="InterPro" id="IPR000847">
    <property type="entry name" value="LysR_HTH_N"/>
</dbReference>
<dbReference type="Pfam" id="PF03466">
    <property type="entry name" value="LysR_substrate"/>
    <property type="match status" value="1"/>
</dbReference>
<protein>
    <submittedName>
        <fullName evidence="6">DNA-binding transcriptional LysR family regulator</fullName>
    </submittedName>
</protein>
<dbReference type="Pfam" id="PF00126">
    <property type="entry name" value="HTH_1"/>
    <property type="match status" value="1"/>
</dbReference>
<evidence type="ECO:0000259" key="5">
    <source>
        <dbReference type="PROSITE" id="PS50931"/>
    </source>
</evidence>
<dbReference type="InterPro" id="IPR036388">
    <property type="entry name" value="WH-like_DNA-bd_sf"/>
</dbReference>
<keyword evidence="4" id="KW-0804">Transcription</keyword>
<dbReference type="RefSeq" id="WP_307249029.1">
    <property type="nucleotide sequence ID" value="NZ_JAUSQZ010000001.1"/>
</dbReference>
<proteinExistence type="inferred from homology"/>
<evidence type="ECO:0000256" key="3">
    <source>
        <dbReference type="ARBA" id="ARBA00023125"/>
    </source>
</evidence>
<dbReference type="InterPro" id="IPR050389">
    <property type="entry name" value="LysR-type_TF"/>
</dbReference>
<evidence type="ECO:0000313" key="7">
    <source>
        <dbReference type="Proteomes" id="UP001235712"/>
    </source>
</evidence>
<keyword evidence="7" id="KW-1185">Reference proteome</keyword>
<evidence type="ECO:0000256" key="4">
    <source>
        <dbReference type="ARBA" id="ARBA00023163"/>
    </source>
</evidence>
<evidence type="ECO:0000313" key="6">
    <source>
        <dbReference type="EMBL" id="MDP9830137.1"/>
    </source>
</evidence>
<dbReference type="EMBL" id="JAUSQZ010000001">
    <property type="protein sequence ID" value="MDP9830137.1"/>
    <property type="molecule type" value="Genomic_DNA"/>
</dbReference>
<name>A0ABT9PBR1_9ACTN</name>
<feature type="domain" description="HTH lysR-type" evidence="5">
    <location>
        <begin position="1"/>
        <end position="58"/>
    </location>
</feature>
<dbReference type="PROSITE" id="PS50931">
    <property type="entry name" value="HTH_LYSR"/>
    <property type="match status" value="1"/>
</dbReference>
<organism evidence="6 7">
    <name type="scientific">Kineosporia succinea</name>
    <dbReference type="NCBI Taxonomy" id="84632"/>
    <lineage>
        <taxon>Bacteria</taxon>
        <taxon>Bacillati</taxon>
        <taxon>Actinomycetota</taxon>
        <taxon>Actinomycetes</taxon>
        <taxon>Kineosporiales</taxon>
        <taxon>Kineosporiaceae</taxon>
        <taxon>Kineosporia</taxon>
    </lineage>
</organism>
<comment type="similarity">
    <text evidence="1">Belongs to the LysR transcriptional regulatory family.</text>
</comment>
<dbReference type="Proteomes" id="UP001235712">
    <property type="component" value="Unassembled WGS sequence"/>
</dbReference>
<keyword evidence="3 6" id="KW-0238">DNA-binding</keyword>
<accession>A0ABT9PBR1</accession>
<reference evidence="6 7" key="1">
    <citation type="submission" date="2023-07" db="EMBL/GenBank/DDBJ databases">
        <title>Sequencing the genomes of 1000 actinobacteria strains.</title>
        <authorList>
            <person name="Klenk H.-P."/>
        </authorList>
    </citation>
    <scope>NUCLEOTIDE SEQUENCE [LARGE SCALE GENOMIC DNA]</scope>
    <source>
        <strain evidence="6 7">DSM 44388</strain>
    </source>
</reference>
<dbReference type="GO" id="GO:0003677">
    <property type="term" value="F:DNA binding"/>
    <property type="evidence" value="ECO:0007669"/>
    <property type="project" value="UniProtKB-KW"/>
</dbReference>
<evidence type="ECO:0000256" key="2">
    <source>
        <dbReference type="ARBA" id="ARBA00023015"/>
    </source>
</evidence>